<evidence type="ECO:0000313" key="2">
    <source>
        <dbReference type="Proteomes" id="UP001597156"/>
    </source>
</evidence>
<organism evidence="1 2">
    <name type="scientific">Lentilactobacillus raoultii</name>
    <dbReference type="NCBI Taxonomy" id="1987503"/>
    <lineage>
        <taxon>Bacteria</taxon>
        <taxon>Bacillati</taxon>
        <taxon>Bacillota</taxon>
        <taxon>Bacilli</taxon>
        <taxon>Lactobacillales</taxon>
        <taxon>Lactobacillaceae</taxon>
        <taxon>Lentilactobacillus</taxon>
    </lineage>
</organism>
<dbReference type="RefSeq" id="WP_162919713.1">
    <property type="nucleotide sequence ID" value="NZ_JBHTLH010000018.1"/>
</dbReference>
<evidence type="ECO:0000313" key="1">
    <source>
        <dbReference type="EMBL" id="MFD1124977.1"/>
    </source>
</evidence>
<sequence length="55" mass="6112">MAKEIVAVPTEKIQSATTSEIACRITTPTKLEIEIYNEIQPTILETVLKGLTEHD</sequence>
<reference evidence="2" key="1">
    <citation type="journal article" date="2019" name="Int. J. Syst. Evol. Microbiol.">
        <title>The Global Catalogue of Microorganisms (GCM) 10K type strain sequencing project: providing services to taxonomists for standard genome sequencing and annotation.</title>
        <authorList>
            <consortium name="The Broad Institute Genomics Platform"/>
            <consortium name="The Broad Institute Genome Sequencing Center for Infectious Disease"/>
            <person name="Wu L."/>
            <person name="Ma J."/>
        </authorList>
    </citation>
    <scope>NUCLEOTIDE SEQUENCE [LARGE SCALE GENOMIC DNA]</scope>
    <source>
        <strain evidence="2">CCUG 71848</strain>
    </source>
</reference>
<gene>
    <name evidence="1" type="ORF">ACFQ22_06390</name>
</gene>
<proteinExistence type="predicted"/>
<comment type="caution">
    <text evidence="1">The sequence shown here is derived from an EMBL/GenBank/DDBJ whole genome shotgun (WGS) entry which is preliminary data.</text>
</comment>
<accession>A0ABW3PHJ8</accession>
<dbReference type="Proteomes" id="UP001597156">
    <property type="component" value="Unassembled WGS sequence"/>
</dbReference>
<dbReference type="EMBL" id="JBHTLH010000018">
    <property type="protein sequence ID" value="MFD1124977.1"/>
    <property type="molecule type" value="Genomic_DNA"/>
</dbReference>
<name>A0ABW3PHJ8_9LACO</name>
<keyword evidence="2" id="KW-1185">Reference proteome</keyword>
<protein>
    <submittedName>
        <fullName evidence="1">Uncharacterized protein</fullName>
    </submittedName>
</protein>